<proteinExistence type="predicted"/>
<dbReference type="PANTHER" id="PTHR24559:SF443">
    <property type="entry name" value="RNA-DIRECTED DNA POLYMERASE HOMOLOG"/>
    <property type="match status" value="1"/>
</dbReference>
<dbReference type="GO" id="GO:0003964">
    <property type="term" value="F:RNA-directed DNA polymerase activity"/>
    <property type="evidence" value="ECO:0007669"/>
    <property type="project" value="UniProtKB-KW"/>
</dbReference>
<reference evidence="1 2" key="1">
    <citation type="journal article" date="2018" name="PLoS Genet.">
        <title>Population sequencing reveals clonal diversity and ancestral inbreeding in the grapevine cultivar Chardonnay.</title>
        <authorList>
            <person name="Roach M.J."/>
            <person name="Johnson D.L."/>
            <person name="Bohlmann J."/>
            <person name="van Vuuren H.J."/>
            <person name="Jones S.J."/>
            <person name="Pretorius I.S."/>
            <person name="Schmidt S.A."/>
            <person name="Borneman A.R."/>
        </authorList>
    </citation>
    <scope>NUCLEOTIDE SEQUENCE [LARGE SCALE GENOMIC DNA]</scope>
    <source>
        <strain evidence="2">cv. Chardonnay</strain>
        <tissue evidence="1">Leaf</tissue>
    </source>
</reference>
<dbReference type="PANTHER" id="PTHR24559">
    <property type="entry name" value="TRANSPOSON TY3-I GAG-POL POLYPROTEIN"/>
    <property type="match status" value="1"/>
</dbReference>
<dbReference type="InterPro" id="IPR043128">
    <property type="entry name" value="Rev_trsase/Diguanyl_cyclase"/>
</dbReference>
<dbReference type="SUPFAM" id="SSF56672">
    <property type="entry name" value="DNA/RNA polymerases"/>
    <property type="match status" value="1"/>
</dbReference>
<organism evidence="1 2">
    <name type="scientific">Vitis vinifera</name>
    <name type="common">Grape</name>
    <dbReference type="NCBI Taxonomy" id="29760"/>
    <lineage>
        <taxon>Eukaryota</taxon>
        <taxon>Viridiplantae</taxon>
        <taxon>Streptophyta</taxon>
        <taxon>Embryophyta</taxon>
        <taxon>Tracheophyta</taxon>
        <taxon>Spermatophyta</taxon>
        <taxon>Magnoliopsida</taxon>
        <taxon>eudicotyledons</taxon>
        <taxon>Gunneridae</taxon>
        <taxon>Pentapetalae</taxon>
        <taxon>rosids</taxon>
        <taxon>Vitales</taxon>
        <taxon>Vitaceae</taxon>
        <taxon>Viteae</taxon>
        <taxon>Vitis</taxon>
    </lineage>
</organism>
<evidence type="ECO:0000313" key="1">
    <source>
        <dbReference type="EMBL" id="RVW83912.1"/>
    </source>
</evidence>
<dbReference type="SUPFAM" id="SSF53098">
    <property type="entry name" value="Ribonuclease H-like"/>
    <property type="match status" value="1"/>
</dbReference>
<gene>
    <name evidence="1" type="primary">RRPO_39</name>
    <name evidence="1" type="ORF">CK203_042116</name>
</gene>
<dbReference type="InterPro" id="IPR012337">
    <property type="entry name" value="RNaseH-like_sf"/>
</dbReference>
<keyword evidence="1" id="KW-0695">RNA-directed DNA polymerase</keyword>
<dbReference type="GO" id="GO:0003676">
    <property type="term" value="F:nucleic acid binding"/>
    <property type="evidence" value="ECO:0007669"/>
    <property type="project" value="InterPro"/>
</dbReference>
<dbReference type="Gene3D" id="3.30.70.270">
    <property type="match status" value="1"/>
</dbReference>
<comment type="caution">
    <text evidence="1">The sequence shown here is derived from an EMBL/GenBank/DDBJ whole genome shotgun (WGS) entry which is preliminary data.</text>
</comment>
<dbReference type="InterPro" id="IPR043502">
    <property type="entry name" value="DNA/RNA_pol_sf"/>
</dbReference>
<dbReference type="InterPro" id="IPR053134">
    <property type="entry name" value="RNA-dir_DNA_polymerase"/>
</dbReference>
<dbReference type="Gene3D" id="3.10.10.10">
    <property type="entry name" value="HIV Type 1 Reverse Transcriptase, subunit A, domain 1"/>
    <property type="match status" value="1"/>
</dbReference>
<dbReference type="EMBL" id="QGNW01000222">
    <property type="protein sequence ID" value="RVW83912.1"/>
    <property type="molecule type" value="Genomic_DNA"/>
</dbReference>
<evidence type="ECO:0000313" key="2">
    <source>
        <dbReference type="Proteomes" id="UP000288805"/>
    </source>
</evidence>
<dbReference type="Proteomes" id="UP000288805">
    <property type="component" value="Unassembled WGS sequence"/>
</dbReference>
<protein>
    <submittedName>
        <fullName evidence="1">RNA-directed DNA polymerase-like</fullName>
    </submittedName>
</protein>
<dbReference type="AlphaFoldDB" id="A0A438HHH8"/>
<dbReference type="InterPro" id="IPR036397">
    <property type="entry name" value="RNaseH_sf"/>
</dbReference>
<name>A0A438HHH8_VITVI</name>
<keyword evidence="1" id="KW-0808">Transferase</keyword>
<accession>A0A438HHH8</accession>
<keyword evidence="1" id="KW-0548">Nucleotidyltransferase</keyword>
<dbReference type="Gene3D" id="3.30.420.10">
    <property type="entry name" value="Ribonuclease H-like superfamily/Ribonuclease H"/>
    <property type="match status" value="1"/>
</dbReference>
<sequence length="378" mass="42875">MPSKLPKKLPPRKPNDHHIKLVSGVKLPAEVPYRMTPLELVELRKQLTELLDIHIAKGDESKTTYMTRYGSYEFLVMPFGLTNASIMFCNLMKDVLFDFLNSFVVITSEPVLRLPNLELPFEVWIDASYKALGDFDFVWVHRAGRHNQVVDALSCKEVTKFLGFLSRVVVDFTAKVRFPKVQGYRLVVLVVDQFSKYAVFIPAPHECPIKEFARLFFSNAVELFKMMGIECKFSTTNHPQMDGKTERSSTIRKSPFEVAIRFQPCMLMDVLATSQLGEGLESSCGATHGHNDIGVVGTWMGCLRLKSHAVIGKSTISTIRTLMCEHIMHKCNNMSHVQVDLSRHILASGGLKQGVASYRRKHGELMHHMNKTLIAWDF</sequence>